<dbReference type="SUPFAM" id="SSF53098">
    <property type="entry name" value="Ribonuclease H-like"/>
    <property type="match status" value="1"/>
</dbReference>
<dbReference type="Pfam" id="PF13701">
    <property type="entry name" value="DDE_Tnp_1_4"/>
    <property type="match status" value="2"/>
</dbReference>
<reference evidence="3" key="1">
    <citation type="submission" date="2015-02" db="EMBL/GenBank/DDBJ databases">
        <title>Description and complete genome sequence of the first cultured representative of the subdivision 5 of the Verrucomicrobia phylum.</title>
        <authorList>
            <person name="Spring S."/>
            <person name="Bunk B."/>
            <person name="Sproer C."/>
            <person name="Klenk H.-P."/>
        </authorList>
    </citation>
    <scope>NUCLEOTIDE SEQUENCE [LARGE SCALE GENOMIC DNA]</scope>
    <source>
        <strain evidence="3">L21-Fru-AB</strain>
    </source>
</reference>
<protein>
    <recommendedName>
        <fullName evidence="1">Transposase DDE domain-containing protein</fullName>
    </recommendedName>
</protein>
<dbReference type="KEGG" id="vbl:L21SP4_00916"/>
<sequence>MIKPFKLRKSKAELNSTAGNHLCGMILGNLPQSHLPENFQPRRSNAIADRDILLTQIGLHCNARTDFNDIDLYRNDTVFKNAFGLKTIASEPVFRTRFDDLPGERTHAALRTLNLGLLHNRSFGRVDADGLELVPVDMDVSPFDNSGSSKQGVSFTYKKHDGFAPTFAYIGTEGYMLDCELRPGKQHCQSGTPEAIKRAAQMLRHLGLEGQCLFRLDSGNDAEDNFDPFGKNQFIVKRNLRKESLEQWLALARRVGEKLETREGKNVYTGFVHHLHPGGNEDRPCVPVAFKVTERLVDHDGFELLIPEIEVETYWTNLPCAATTVIDLYHDHGTSEQFHSELKSDLDVERLPSGKLCANRIILLCAMVAFNLLRTLGQEMLRHKHLAPQKIKVQRWRMKTILQNLIYCACRIVRHAGQTILDFGRHSPWFDVLNAVAASFA</sequence>
<reference evidence="2 3" key="2">
    <citation type="journal article" date="2016" name="ISME J.">
        <title>Characterization of the first cultured representative of Verrucomicrobia subdivision 5 indicates the proposal of a novel phylum.</title>
        <authorList>
            <person name="Spring S."/>
            <person name="Bunk B."/>
            <person name="Sproer C."/>
            <person name="Schumann P."/>
            <person name="Rohde M."/>
            <person name="Tindall B.J."/>
            <person name="Klenk H.P."/>
        </authorList>
    </citation>
    <scope>NUCLEOTIDE SEQUENCE [LARGE SCALE GENOMIC DNA]</scope>
    <source>
        <strain evidence="2 3">L21-Fru-AB</strain>
    </source>
</reference>
<dbReference type="AlphaFoldDB" id="A0A0G3EJ16"/>
<accession>A0A0G3EJ16</accession>
<proteinExistence type="predicted"/>
<keyword evidence="3" id="KW-1185">Reference proteome</keyword>
<dbReference type="OrthoDB" id="9815173at2"/>
<evidence type="ECO:0000259" key="1">
    <source>
        <dbReference type="Pfam" id="PF13701"/>
    </source>
</evidence>
<dbReference type="EMBL" id="CP010904">
    <property type="protein sequence ID" value="AKJ64179.1"/>
    <property type="molecule type" value="Genomic_DNA"/>
</dbReference>
<feature type="domain" description="Transposase DDE" evidence="1">
    <location>
        <begin position="315"/>
        <end position="438"/>
    </location>
</feature>
<dbReference type="RefSeq" id="WP_052881538.1">
    <property type="nucleotide sequence ID" value="NZ_CP010904.1"/>
</dbReference>
<name>A0A0G3EJ16_9BACT</name>
<evidence type="ECO:0000313" key="3">
    <source>
        <dbReference type="Proteomes" id="UP000035268"/>
    </source>
</evidence>
<dbReference type="InterPro" id="IPR012337">
    <property type="entry name" value="RNaseH-like_sf"/>
</dbReference>
<organism evidence="2 3">
    <name type="scientific">Kiritimatiella glycovorans</name>
    <dbReference type="NCBI Taxonomy" id="1307763"/>
    <lineage>
        <taxon>Bacteria</taxon>
        <taxon>Pseudomonadati</taxon>
        <taxon>Kiritimatiellota</taxon>
        <taxon>Kiritimatiellia</taxon>
        <taxon>Kiritimatiellales</taxon>
        <taxon>Kiritimatiellaceae</taxon>
        <taxon>Kiritimatiella</taxon>
    </lineage>
</organism>
<feature type="domain" description="Transposase DDE" evidence="1">
    <location>
        <begin position="49"/>
        <end position="220"/>
    </location>
</feature>
<gene>
    <name evidence="2" type="ORF">L21SP4_00916</name>
</gene>
<evidence type="ECO:0000313" key="2">
    <source>
        <dbReference type="EMBL" id="AKJ64179.1"/>
    </source>
</evidence>
<dbReference type="Proteomes" id="UP000035268">
    <property type="component" value="Chromosome"/>
</dbReference>
<dbReference type="InterPro" id="IPR025668">
    <property type="entry name" value="Tnp_DDE_dom"/>
</dbReference>
<dbReference type="STRING" id="1307763.L21SP4_00916"/>
<dbReference type="InterPro" id="IPR047960">
    <property type="entry name" value="Transpos_IS1380"/>
</dbReference>
<dbReference type="NCBIfam" id="NF033539">
    <property type="entry name" value="transpos_IS1380"/>
    <property type="match status" value="1"/>
</dbReference>